<dbReference type="GO" id="GO:0006955">
    <property type="term" value="P:immune response"/>
    <property type="evidence" value="ECO:0007669"/>
    <property type="project" value="InterPro"/>
</dbReference>
<proteinExistence type="predicted"/>
<protein>
    <submittedName>
        <fullName evidence="3">Lymphotactin</fullName>
    </submittedName>
</protein>
<dbReference type="InterPro" id="IPR001811">
    <property type="entry name" value="Chemokine_IL8-like_dom"/>
</dbReference>
<dbReference type="SMART" id="SM00199">
    <property type="entry name" value="SCY"/>
    <property type="match status" value="1"/>
</dbReference>
<dbReference type="GeneID" id="108717487"/>
<evidence type="ECO:0000313" key="3">
    <source>
        <dbReference type="RefSeq" id="XP_018120212.1"/>
    </source>
</evidence>
<dbReference type="SUPFAM" id="SSF54117">
    <property type="entry name" value="Interleukin 8-like chemokines"/>
    <property type="match status" value="1"/>
</dbReference>
<dbReference type="STRING" id="8355.A0A1L8G540"/>
<accession>A0A1L8G540</accession>
<reference evidence="3" key="1">
    <citation type="submission" date="2025-08" db="UniProtKB">
        <authorList>
            <consortium name="RefSeq"/>
        </authorList>
    </citation>
    <scope>IDENTIFICATION</scope>
    <source>
        <strain evidence="3">J_2021</strain>
        <tissue evidence="3">Erythrocytes</tissue>
    </source>
</reference>
<dbReference type="Proteomes" id="UP000186698">
    <property type="component" value="Chromosome 5S"/>
</dbReference>
<evidence type="ECO:0000259" key="1">
    <source>
        <dbReference type="SMART" id="SM00199"/>
    </source>
</evidence>
<dbReference type="OrthoDB" id="9906867at2759"/>
<dbReference type="InterPro" id="IPR036048">
    <property type="entry name" value="Interleukin_8-like_sf"/>
</dbReference>
<dbReference type="KEGG" id="xla:108717487"/>
<dbReference type="Bgee" id="108717487">
    <property type="expression patterns" value="Expressed in spleen and 3 other cell types or tissues"/>
</dbReference>
<dbReference type="RefSeq" id="XP_018120212.1">
    <property type="nucleotide sequence ID" value="XM_018264723.2"/>
</dbReference>
<feature type="domain" description="Chemokine interleukin-8-like" evidence="1">
    <location>
        <begin position="29"/>
        <end position="88"/>
    </location>
</feature>
<dbReference type="GO" id="GO:0005576">
    <property type="term" value="C:extracellular region"/>
    <property type="evidence" value="ECO:0007669"/>
    <property type="project" value="InterPro"/>
</dbReference>
<keyword evidence="2" id="KW-1185">Reference proteome</keyword>
<dbReference type="Gene3D" id="2.40.50.40">
    <property type="match status" value="1"/>
</dbReference>
<dbReference type="PaxDb" id="8355-A0A1L8G540"/>
<sequence length="113" mass="12612">MKLLNLSLLICFGMDLLTHIQGLEGDLIKGQVCLEAKPSRGQGLPLILIKDYSEQTNPIKAILFITKKNRTICANPEENWVKLAVQYLKRKAEKKNKSTVTTAATKVTTAKEE</sequence>
<evidence type="ECO:0000313" key="2">
    <source>
        <dbReference type="Proteomes" id="UP000186698"/>
    </source>
</evidence>
<organism evidence="2 3">
    <name type="scientific">Xenopus laevis</name>
    <name type="common">African clawed frog</name>
    <dbReference type="NCBI Taxonomy" id="8355"/>
    <lineage>
        <taxon>Eukaryota</taxon>
        <taxon>Metazoa</taxon>
        <taxon>Chordata</taxon>
        <taxon>Craniata</taxon>
        <taxon>Vertebrata</taxon>
        <taxon>Euteleostomi</taxon>
        <taxon>Amphibia</taxon>
        <taxon>Batrachia</taxon>
        <taxon>Anura</taxon>
        <taxon>Pipoidea</taxon>
        <taxon>Pipidae</taxon>
        <taxon>Xenopodinae</taxon>
        <taxon>Xenopus</taxon>
        <taxon>Xenopus</taxon>
    </lineage>
</organism>
<dbReference type="AlphaFoldDB" id="A0A1L8G540"/>
<dbReference type="Pfam" id="PF00048">
    <property type="entry name" value="IL8"/>
    <property type="match status" value="1"/>
</dbReference>
<dbReference type="GO" id="GO:0008009">
    <property type="term" value="F:chemokine activity"/>
    <property type="evidence" value="ECO:0007669"/>
    <property type="project" value="InterPro"/>
</dbReference>
<gene>
    <name evidence="3" type="primary">LOC108717487</name>
</gene>
<name>A0A1L8G540_XENLA</name>